<accession>A0A8E2JVN7</accession>
<organism evidence="1 2">
    <name type="scientific">Glonium stellatum</name>
    <dbReference type="NCBI Taxonomy" id="574774"/>
    <lineage>
        <taxon>Eukaryota</taxon>
        <taxon>Fungi</taxon>
        <taxon>Dikarya</taxon>
        <taxon>Ascomycota</taxon>
        <taxon>Pezizomycotina</taxon>
        <taxon>Dothideomycetes</taxon>
        <taxon>Pleosporomycetidae</taxon>
        <taxon>Gloniales</taxon>
        <taxon>Gloniaceae</taxon>
        <taxon>Glonium</taxon>
    </lineage>
</organism>
<dbReference type="OrthoDB" id="3941746at2759"/>
<evidence type="ECO:0000313" key="2">
    <source>
        <dbReference type="Proteomes" id="UP000250140"/>
    </source>
</evidence>
<evidence type="ECO:0000313" key="1">
    <source>
        <dbReference type="EMBL" id="OCL10862.1"/>
    </source>
</evidence>
<dbReference type="AlphaFoldDB" id="A0A8E2JVN7"/>
<dbReference type="Proteomes" id="UP000250140">
    <property type="component" value="Unassembled WGS sequence"/>
</dbReference>
<gene>
    <name evidence="1" type="ORF">AOQ84DRAFT_336800</name>
</gene>
<proteinExistence type="predicted"/>
<name>A0A8E2JVN7_9PEZI</name>
<protein>
    <submittedName>
        <fullName evidence="1">Uncharacterized protein</fullName>
    </submittedName>
</protein>
<sequence length="156" mass="18705">MKVQRRYVRNHIVVGIMDKRTGVPRERLVEDILNGQLFESIRRISRQLRPWWRRMLSLKSIQGFAIYECLPDHAYHRSIELGHRTEPILTEFYHDYSRRNVLAELRWLPWIQEHFNQGDSNPDKRCYALQLVLRWSITKITVYGLTPMLLSLAIGF</sequence>
<keyword evidence="2" id="KW-1185">Reference proteome</keyword>
<dbReference type="EMBL" id="KV749147">
    <property type="protein sequence ID" value="OCL10862.1"/>
    <property type="molecule type" value="Genomic_DNA"/>
</dbReference>
<reference evidence="1 2" key="1">
    <citation type="journal article" date="2016" name="Nat. Commun.">
        <title>Ectomycorrhizal ecology is imprinted in the genome of the dominant symbiotic fungus Cenococcum geophilum.</title>
        <authorList>
            <consortium name="DOE Joint Genome Institute"/>
            <person name="Peter M."/>
            <person name="Kohler A."/>
            <person name="Ohm R.A."/>
            <person name="Kuo A."/>
            <person name="Krutzmann J."/>
            <person name="Morin E."/>
            <person name="Arend M."/>
            <person name="Barry K.W."/>
            <person name="Binder M."/>
            <person name="Choi C."/>
            <person name="Clum A."/>
            <person name="Copeland A."/>
            <person name="Grisel N."/>
            <person name="Haridas S."/>
            <person name="Kipfer T."/>
            <person name="LaButti K."/>
            <person name="Lindquist E."/>
            <person name="Lipzen A."/>
            <person name="Maire R."/>
            <person name="Meier B."/>
            <person name="Mihaltcheva S."/>
            <person name="Molinier V."/>
            <person name="Murat C."/>
            <person name="Poggeler S."/>
            <person name="Quandt C.A."/>
            <person name="Sperisen C."/>
            <person name="Tritt A."/>
            <person name="Tisserant E."/>
            <person name="Crous P.W."/>
            <person name="Henrissat B."/>
            <person name="Nehls U."/>
            <person name="Egli S."/>
            <person name="Spatafora J.W."/>
            <person name="Grigoriev I.V."/>
            <person name="Martin F.M."/>
        </authorList>
    </citation>
    <scope>NUCLEOTIDE SEQUENCE [LARGE SCALE GENOMIC DNA]</scope>
    <source>
        <strain evidence="1 2">CBS 207.34</strain>
    </source>
</reference>